<evidence type="ECO:0000313" key="2">
    <source>
        <dbReference type="Proteomes" id="UP001164706"/>
    </source>
</evidence>
<dbReference type="Pfam" id="PF13714">
    <property type="entry name" value="PEP_mutase"/>
    <property type="match status" value="1"/>
</dbReference>
<dbReference type="InterPro" id="IPR015813">
    <property type="entry name" value="Pyrv/PenolPyrv_kinase-like_dom"/>
</dbReference>
<reference evidence="1" key="1">
    <citation type="submission" date="2022-11" db="EMBL/GenBank/DDBJ databases">
        <title>Description of Microcella daejonensis nov. sp, isolated from riverside soil.</title>
        <authorList>
            <person name="Molina K.M."/>
            <person name="Kim S.B."/>
        </authorList>
    </citation>
    <scope>NUCLEOTIDE SEQUENCE</scope>
    <source>
        <strain evidence="1">MMS21-STM12</strain>
    </source>
</reference>
<keyword evidence="1" id="KW-0456">Lyase</keyword>
<dbReference type="CDD" id="cd00377">
    <property type="entry name" value="ICL_PEPM"/>
    <property type="match status" value="1"/>
</dbReference>
<dbReference type="AlphaFoldDB" id="A0A9E8MP27"/>
<dbReference type="EMBL" id="CP113089">
    <property type="protein sequence ID" value="WAB82261.1"/>
    <property type="molecule type" value="Genomic_DNA"/>
</dbReference>
<dbReference type="PANTHER" id="PTHR42905">
    <property type="entry name" value="PHOSPHOENOLPYRUVATE CARBOXYLASE"/>
    <property type="match status" value="1"/>
</dbReference>
<protein>
    <submittedName>
        <fullName evidence="1">Isocitrate lyase/phosphoenolpyruvate mutase family protein</fullName>
    </submittedName>
</protein>
<dbReference type="GO" id="GO:0016829">
    <property type="term" value="F:lyase activity"/>
    <property type="evidence" value="ECO:0007669"/>
    <property type="project" value="UniProtKB-KW"/>
</dbReference>
<name>A0A9E8MP27_9MICO</name>
<dbReference type="RefSeq" id="WP_267782235.1">
    <property type="nucleotide sequence ID" value="NZ_CP113089.1"/>
</dbReference>
<dbReference type="InterPro" id="IPR039556">
    <property type="entry name" value="ICL/PEPM"/>
</dbReference>
<keyword evidence="2" id="KW-1185">Reference proteome</keyword>
<proteinExistence type="predicted"/>
<accession>A0A9E8MP27</accession>
<dbReference type="PANTHER" id="PTHR42905:SF16">
    <property type="entry name" value="CARBOXYPHOSPHONOENOLPYRUVATE PHOSPHONOMUTASE-LIKE PROTEIN (AFU_ORTHOLOGUE AFUA_5G07230)"/>
    <property type="match status" value="1"/>
</dbReference>
<dbReference type="InterPro" id="IPR040442">
    <property type="entry name" value="Pyrv_kinase-like_dom_sf"/>
</dbReference>
<dbReference type="Gene3D" id="3.20.20.60">
    <property type="entry name" value="Phosphoenolpyruvate-binding domains"/>
    <property type="match status" value="1"/>
</dbReference>
<evidence type="ECO:0000313" key="1">
    <source>
        <dbReference type="EMBL" id="WAB82261.1"/>
    </source>
</evidence>
<sequence>MTDTAAPAPTPSTADKAAALAALHVPGDPLVVVNVWDAITARIVARTPGVRALASASHAVAFAHGVADGEGMPVDMALDAARRITGATDLPVSIDFERGYAPDAAGVRANVARLIEAGAAGLNMEDSLEGATGPRRPLAEAAERVAAARAAADEAGVPLSINARTDTLAGSPDAWDEAIDRANAYVDAGATSIFMLGLRDETMIENAVAAVRAPISVIAMPGSPSLERLAELGVARVSFGPMVLGLTLAHLGAAAAQLTARGEYPAELATKYEL</sequence>
<gene>
    <name evidence="1" type="ORF">OVN18_04430</name>
</gene>
<dbReference type="KEGG" id="mdb:OVN18_04430"/>
<dbReference type="SUPFAM" id="SSF51621">
    <property type="entry name" value="Phosphoenolpyruvate/pyruvate domain"/>
    <property type="match status" value="1"/>
</dbReference>
<organism evidence="1 2">
    <name type="scientific">Microcella daejeonensis</name>
    <dbReference type="NCBI Taxonomy" id="2994971"/>
    <lineage>
        <taxon>Bacteria</taxon>
        <taxon>Bacillati</taxon>
        <taxon>Actinomycetota</taxon>
        <taxon>Actinomycetes</taxon>
        <taxon>Micrococcales</taxon>
        <taxon>Microbacteriaceae</taxon>
        <taxon>Microcella</taxon>
    </lineage>
</organism>
<dbReference type="Proteomes" id="UP001164706">
    <property type="component" value="Chromosome"/>
</dbReference>